<evidence type="ECO:0000313" key="5">
    <source>
        <dbReference type="EMBL" id="CAG7633029.1"/>
    </source>
</evidence>
<dbReference type="PROSITE" id="PS50931">
    <property type="entry name" value="HTH_LYSR"/>
    <property type="match status" value="1"/>
</dbReference>
<dbReference type="PANTHER" id="PTHR30419">
    <property type="entry name" value="HTH-TYPE TRANSCRIPTIONAL REGULATOR YBHD"/>
    <property type="match status" value="1"/>
</dbReference>
<feature type="domain" description="HTH lysR-type" evidence="4">
    <location>
        <begin position="1"/>
        <end position="46"/>
    </location>
</feature>
<evidence type="ECO:0000259" key="4">
    <source>
        <dbReference type="PROSITE" id="PS50931"/>
    </source>
</evidence>
<dbReference type="CDD" id="cd05466">
    <property type="entry name" value="PBP2_LTTR_substrate"/>
    <property type="match status" value="1"/>
</dbReference>
<evidence type="ECO:0000256" key="2">
    <source>
        <dbReference type="ARBA" id="ARBA00023125"/>
    </source>
</evidence>
<proteinExistence type="predicted"/>
<dbReference type="GO" id="GO:0003677">
    <property type="term" value="F:DNA binding"/>
    <property type="evidence" value="ECO:0007669"/>
    <property type="project" value="UniProtKB-KW"/>
</dbReference>
<evidence type="ECO:0000313" key="6">
    <source>
        <dbReference type="Proteomes" id="UP000693672"/>
    </source>
</evidence>
<dbReference type="EMBL" id="CAJVAS010000014">
    <property type="protein sequence ID" value="CAG7633029.1"/>
    <property type="molecule type" value="Genomic_DNA"/>
</dbReference>
<reference evidence="5" key="1">
    <citation type="submission" date="2021-06" db="EMBL/GenBank/DDBJ databases">
        <authorList>
            <person name="Criscuolo A."/>
        </authorList>
    </citation>
    <scope>NUCLEOTIDE SEQUENCE</scope>
    <source>
        <strain evidence="5">CIP111600</strain>
    </source>
</reference>
<dbReference type="InterPro" id="IPR000847">
    <property type="entry name" value="LysR_HTH_N"/>
</dbReference>
<sequence>MRHGHFLKAAEELQYAPSTVTLQIQRLEADLGVSLFIRDGKRVIVTEAGRWLQHEAAAILKTIGSMRQTVSDIAAGDNGSVRLAAIEPVASQQLAAVIAGFCKARPKVELTMEVSGSRSIAERVQSGELDFGVCSVPAANLMLEFEPLIEERLGILLHTDHPLADRTHIASDDLAGLTVLVKEQTCIYRQLWETAVHPTERHAFSCIEVGSISVIQQMVKAELGVGIVPMYRGLEEAGSLVIRPFAEPNPVIAIGIVYKDKNVLGKAALLLMNAIRSIREPPPSRPTA</sequence>
<accession>A0A916K405</accession>
<dbReference type="InterPro" id="IPR005119">
    <property type="entry name" value="LysR_subst-bd"/>
</dbReference>
<evidence type="ECO:0000256" key="3">
    <source>
        <dbReference type="ARBA" id="ARBA00023163"/>
    </source>
</evidence>
<dbReference type="Proteomes" id="UP000693672">
    <property type="component" value="Unassembled WGS sequence"/>
</dbReference>
<dbReference type="AlphaFoldDB" id="A0A916K405"/>
<organism evidence="5 6">
    <name type="scientific">Paenibacillus solanacearum</name>
    <dbReference type="NCBI Taxonomy" id="2048548"/>
    <lineage>
        <taxon>Bacteria</taxon>
        <taxon>Bacillati</taxon>
        <taxon>Bacillota</taxon>
        <taxon>Bacilli</taxon>
        <taxon>Bacillales</taxon>
        <taxon>Paenibacillaceae</taxon>
        <taxon>Paenibacillus</taxon>
    </lineage>
</organism>
<evidence type="ECO:0000256" key="1">
    <source>
        <dbReference type="ARBA" id="ARBA00023015"/>
    </source>
</evidence>
<dbReference type="Pfam" id="PF03466">
    <property type="entry name" value="LysR_substrate"/>
    <property type="match status" value="1"/>
</dbReference>
<name>A0A916K405_9BACL</name>
<keyword evidence="6" id="KW-1185">Reference proteome</keyword>
<dbReference type="GO" id="GO:0003700">
    <property type="term" value="F:DNA-binding transcription factor activity"/>
    <property type="evidence" value="ECO:0007669"/>
    <property type="project" value="InterPro"/>
</dbReference>
<gene>
    <name evidence="5" type="primary">cmpR_3</name>
    <name evidence="5" type="ORF">PAESOLCIP111_03439</name>
</gene>
<dbReference type="InterPro" id="IPR050950">
    <property type="entry name" value="HTH-type_LysR_regulators"/>
</dbReference>
<comment type="caution">
    <text evidence="5">The sequence shown here is derived from an EMBL/GenBank/DDBJ whole genome shotgun (WGS) entry which is preliminary data.</text>
</comment>
<dbReference type="GO" id="GO:0005829">
    <property type="term" value="C:cytosol"/>
    <property type="evidence" value="ECO:0007669"/>
    <property type="project" value="TreeGrafter"/>
</dbReference>
<keyword evidence="3" id="KW-0804">Transcription</keyword>
<keyword evidence="1" id="KW-0805">Transcription regulation</keyword>
<keyword evidence="2" id="KW-0238">DNA-binding</keyword>
<dbReference type="Pfam" id="PF00126">
    <property type="entry name" value="HTH_1"/>
    <property type="match status" value="1"/>
</dbReference>
<protein>
    <submittedName>
        <fullName evidence="5">HTH-type transcriptional activator CmpR</fullName>
    </submittedName>
</protein>